<evidence type="ECO:0008006" key="4">
    <source>
        <dbReference type="Google" id="ProtNLM"/>
    </source>
</evidence>
<sequence>MKKIYLLVASLSVGVVMSQTGKVGINTENPNATLDVVGVPTNTQSLDGIIAPRATGEQLRAKTYTGNQTGALVYVTVADPSPAGQTIDVTASGYYYFDGNKWVRVVNPGSSPVDWHVDGNNGTVAGKNFVGTRDDVALMFKVNMVNSGFISQFKDNKTTPSGANVSLGFESLPSAPTIPFTSPNTGDIRQNVALGWQALGTSASKVTGPLVQNIAIGDRTLKSLQKGGTNIAIGNKAMQNAIEGNSNIAIGVNALHSLSATDNWGNIALGYRVAENMTGGRDNVFLKNFTAIDNQGDNFASGNNIFL</sequence>
<organism evidence="2 3">
    <name type="scientific">Riemerella anatipestifer</name>
    <name type="common">Moraxella anatipestifer</name>
    <dbReference type="NCBI Taxonomy" id="34085"/>
    <lineage>
        <taxon>Bacteria</taxon>
        <taxon>Pseudomonadati</taxon>
        <taxon>Bacteroidota</taxon>
        <taxon>Flavobacteriia</taxon>
        <taxon>Flavobacteriales</taxon>
        <taxon>Weeksellaceae</taxon>
        <taxon>Riemerella</taxon>
    </lineage>
</organism>
<dbReference type="Proteomes" id="UP000189883">
    <property type="component" value="Chromosome"/>
</dbReference>
<dbReference type="AlphaFoldDB" id="A0A1S7DQ70"/>
<evidence type="ECO:0000313" key="2">
    <source>
        <dbReference type="EMBL" id="AQY21258.1"/>
    </source>
</evidence>
<feature type="chain" id="PRO_5010520259" description="Trimeric autotransporter adhesin YadA-like stalk domain-containing protein" evidence="1">
    <location>
        <begin position="19"/>
        <end position="307"/>
    </location>
</feature>
<evidence type="ECO:0000313" key="3">
    <source>
        <dbReference type="Proteomes" id="UP000189883"/>
    </source>
</evidence>
<feature type="signal peptide" evidence="1">
    <location>
        <begin position="1"/>
        <end position="18"/>
    </location>
</feature>
<keyword evidence="1" id="KW-0732">Signal</keyword>
<accession>A0A1S7DQ70</accession>
<protein>
    <recommendedName>
        <fullName evidence="4">Trimeric autotransporter adhesin YadA-like stalk domain-containing protein</fullName>
    </recommendedName>
</protein>
<reference evidence="2 3" key="1">
    <citation type="submission" date="2015-06" db="EMBL/GenBank/DDBJ databases">
        <title>R. anatipestifer strain HXb2 is the most virulent strain so far, and the genome sequence would help us uncover the pathogenesis.</title>
        <authorList>
            <person name="Hu Q."/>
            <person name="Qi J."/>
            <person name="Bo H."/>
            <person name="Liu G."/>
            <person name="Tao M."/>
            <person name="Ding Y."/>
            <person name="Xue Y."/>
        </authorList>
    </citation>
    <scope>NUCLEOTIDE SEQUENCE [LARGE SCALE GENOMIC DNA]</scope>
    <source>
        <strain evidence="2 3">HXb2</strain>
    </source>
</reference>
<name>A0A1S7DQ70_RIEAN</name>
<dbReference type="RefSeq" id="WP_014938406.1">
    <property type="nucleotide sequence ID" value="NZ_CP011859.1"/>
</dbReference>
<evidence type="ECO:0000256" key="1">
    <source>
        <dbReference type="SAM" id="SignalP"/>
    </source>
</evidence>
<dbReference type="EMBL" id="CP011859">
    <property type="protein sequence ID" value="AQY21258.1"/>
    <property type="molecule type" value="Genomic_DNA"/>
</dbReference>
<gene>
    <name evidence="2" type="ORF">AB406_0298</name>
</gene>
<proteinExistence type="predicted"/>